<dbReference type="InterPro" id="IPR029055">
    <property type="entry name" value="Ntn_hydrolases_N"/>
</dbReference>
<dbReference type="SUPFAM" id="SSF56235">
    <property type="entry name" value="N-terminal nucleophile aminohydrolases (Ntn hydrolases)"/>
    <property type="match status" value="1"/>
</dbReference>
<comment type="caution">
    <text evidence="4">The sequence shown here is derived from an EMBL/GenBank/DDBJ whole genome shotgun (WGS) entry which is preliminary data.</text>
</comment>
<sequence length="670" mass="73394">YWRQTVQLIRADSGSKCSQFLTTPPSPVRHFSLNFLVCPDPDGGFSSSSPSFLFEGWLAPVKNRHISPLARNYRYVECGIDEKDVSLGYASQSDSTAFFNSSSNYGLFMMGSLTCKRCCVAIVIVVVLIVIISLIHTLRPSDKCYAKAAVAADAGTCSEIGRDMLKRKGSAVDAAIATLLCVSLFNAHSIGIGGGGVFTIYNASTGKVETIDAKETAPMSSSENMFGNDPQNAKPGLFIAVPGELRGYELAHKRYGRLPWKELFEPSIKLAHEGFKLGRALARAIYWNKDVIMNDTTLCEVFCDSNKNLLKENDTIRFPQLALTYEKIAEEGPDAFYNGSLTQDIVDAIQAAGGIVTREDLKGYKAVLNEYAFNFTVGNYIYHAPNAPFGGPILALILNILKGYNISSSSVSTTENKILTYHRMIETFRFAFAHKSGLGDPRYENVTSFVQNITSDSFADHIRSKINDDTTVQESNYDPDNAASDYGTSHLSIIAEDGSAVAVTSSINEHFGSNVMSRSTGIIFNDQMRDFDYTGLRFGKDNLIKPGKKPRSSMCPTIILDKHSKQVKMVVGASGGPNITSSTAQVILNHLFFDYDLQKAVNEPRIHSQLNPSKTLVEENIDESIIDGLKLKNHIIIKAPSLGKVQAIVRQGDKVCAESDHRKGGYPAGY</sequence>
<keyword evidence="3" id="KW-0812">Transmembrane</keyword>
<dbReference type="EMBL" id="JAYMGO010000001">
    <property type="protein sequence ID" value="KAL1281527.1"/>
    <property type="molecule type" value="Genomic_DNA"/>
</dbReference>
<dbReference type="Proteomes" id="UP001558613">
    <property type="component" value="Unassembled WGS sequence"/>
</dbReference>
<comment type="catalytic activity">
    <reaction evidence="3">
        <text>an S-substituted glutathione + H2O = an S-substituted L-cysteinylglycine + L-glutamate</text>
        <dbReference type="Rhea" id="RHEA:59468"/>
        <dbReference type="ChEBI" id="CHEBI:15377"/>
        <dbReference type="ChEBI" id="CHEBI:29985"/>
        <dbReference type="ChEBI" id="CHEBI:90779"/>
        <dbReference type="ChEBI" id="CHEBI:143103"/>
        <dbReference type="EC" id="3.4.19.13"/>
    </reaction>
</comment>
<feature type="transmembrane region" description="Helical" evidence="3">
    <location>
        <begin position="118"/>
        <end position="138"/>
    </location>
</feature>
<dbReference type="Pfam" id="PF01019">
    <property type="entry name" value="G_glu_transpept"/>
    <property type="match status" value="1"/>
</dbReference>
<dbReference type="InterPro" id="IPR043137">
    <property type="entry name" value="GGT_ssub_C"/>
</dbReference>
<comment type="catalytic activity">
    <reaction evidence="3">
        <text>glutathione + H2O = L-cysteinylglycine + L-glutamate</text>
        <dbReference type="Rhea" id="RHEA:28807"/>
        <dbReference type="ChEBI" id="CHEBI:15377"/>
        <dbReference type="ChEBI" id="CHEBI:29985"/>
        <dbReference type="ChEBI" id="CHEBI:57925"/>
        <dbReference type="ChEBI" id="CHEBI:61694"/>
        <dbReference type="EC" id="3.4.19.13"/>
    </reaction>
</comment>
<evidence type="ECO:0000256" key="3">
    <source>
        <dbReference type="RuleBase" id="RU368068"/>
    </source>
</evidence>
<evidence type="ECO:0000256" key="2">
    <source>
        <dbReference type="ARBA" id="ARBA00023180"/>
    </source>
</evidence>
<keyword evidence="3" id="KW-1133">Transmembrane helix</keyword>
<protein>
    <recommendedName>
        <fullName evidence="3">Glutathione hydrolase</fullName>
        <ecNumber evidence="3">2.3.2.2</ecNumber>
        <ecNumber evidence="3">3.4.19.13</ecNumber>
    </recommendedName>
    <alternativeName>
        <fullName evidence="3">Gamma-glutamyltransferase</fullName>
    </alternativeName>
    <alternativeName>
        <fullName evidence="3">Gamma-glutamyltranspeptidase</fullName>
    </alternativeName>
</protein>
<keyword evidence="3" id="KW-0378">Hydrolase</keyword>
<dbReference type="PANTHER" id="PTHR11686">
    <property type="entry name" value="GAMMA GLUTAMYL TRANSPEPTIDASE"/>
    <property type="match status" value="1"/>
</dbReference>
<dbReference type="PANTHER" id="PTHR11686:SF56">
    <property type="entry name" value="GLUTATHIONE HYDROLASE 1 PROENZYME-RELATED"/>
    <property type="match status" value="1"/>
</dbReference>
<comment type="subcellular location">
    <subcellularLocation>
        <location evidence="3">Membrane</location>
        <topology evidence="3">Single-pass type II membrane protein</topology>
    </subcellularLocation>
</comment>
<dbReference type="InterPro" id="IPR043138">
    <property type="entry name" value="GGT_lsub"/>
</dbReference>
<keyword evidence="3" id="KW-0808">Transferase</keyword>
<proteinExistence type="inferred from homology"/>
<evidence type="ECO:0000313" key="5">
    <source>
        <dbReference type="Proteomes" id="UP001558613"/>
    </source>
</evidence>
<name>A0ABR3NXF8_9TELE</name>
<evidence type="ECO:0000256" key="1">
    <source>
        <dbReference type="ARBA" id="ARBA00009381"/>
    </source>
</evidence>
<comment type="catalytic activity">
    <reaction evidence="3">
        <text>an N-terminal (5-L-glutamyl)-[peptide] + an alpha-amino acid = 5-L-glutamyl amino acid + an N-terminal L-alpha-aminoacyl-[peptide]</text>
        <dbReference type="Rhea" id="RHEA:23904"/>
        <dbReference type="Rhea" id="RHEA-COMP:9780"/>
        <dbReference type="Rhea" id="RHEA-COMP:9795"/>
        <dbReference type="ChEBI" id="CHEBI:77644"/>
        <dbReference type="ChEBI" id="CHEBI:78597"/>
        <dbReference type="ChEBI" id="CHEBI:78599"/>
        <dbReference type="ChEBI" id="CHEBI:78608"/>
        <dbReference type="EC" id="2.3.2.2"/>
    </reaction>
</comment>
<organism evidence="4 5">
    <name type="scientific">Cirrhinus molitorella</name>
    <name type="common">mud carp</name>
    <dbReference type="NCBI Taxonomy" id="172907"/>
    <lineage>
        <taxon>Eukaryota</taxon>
        <taxon>Metazoa</taxon>
        <taxon>Chordata</taxon>
        <taxon>Craniata</taxon>
        <taxon>Vertebrata</taxon>
        <taxon>Euteleostomi</taxon>
        <taxon>Actinopterygii</taxon>
        <taxon>Neopterygii</taxon>
        <taxon>Teleostei</taxon>
        <taxon>Ostariophysi</taxon>
        <taxon>Cypriniformes</taxon>
        <taxon>Cyprinidae</taxon>
        <taxon>Labeoninae</taxon>
        <taxon>Labeonini</taxon>
        <taxon>Cirrhinus</taxon>
    </lineage>
</organism>
<keyword evidence="2" id="KW-0325">Glycoprotein</keyword>
<keyword evidence="3" id="KW-0012">Acyltransferase</keyword>
<feature type="non-terminal residue" evidence="4">
    <location>
        <position position="1"/>
    </location>
</feature>
<dbReference type="NCBIfam" id="TIGR00066">
    <property type="entry name" value="g_glut_trans"/>
    <property type="match status" value="1"/>
</dbReference>
<dbReference type="EC" id="3.4.19.13" evidence="3"/>
<dbReference type="EC" id="2.3.2.2" evidence="3"/>
<comment type="pathway">
    <text evidence="3">Sulfur metabolism; glutathione metabolism.</text>
</comment>
<reference evidence="4 5" key="1">
    <citation type="submission" date="2023-09" db="EMBL/GenBank/DDBJ databases">
        <authorList>
            <person name="Wang M."/>
        </authorList>
    </citation>
    <scope>NUCLEOTIDE SEQUENCE [LARGE SCALE GENOMIC DNA]</scope>
    <source>
        <strain evidence="4">GT-2023</strain>
        <tissue evidence="4">Liver</tissue>
    </source>
</reference>
<gene>
    <name evidence="4" type="ORF">QQF64_000330</name>
</gene>
<comment type="function">
    <text evidence="3">Cleaves the gamma-glutamyl peptide bond of glutathione and glutathione conjugates.</text>
</comment>
<keyword evidence="3" id="KW-0472">Membrane</keyword>
<dbReference type="InterPro" id="IPR000101">
    <property type="entry name" value="GGT_peptidase"/>
</dbReference>
<evidence type="ECO:0000313" key="4">
    <source>
        <dbReference type="EMBL" id="KAL1281527.1"/>
    </source>
</evidence>
<dbReference type="Gene3D" id="1.10.246.130">
    <property type="match status" value="1"/>
</dbReference>
<accession>A0ABR3NXF8</accession>
<dbReference type="PRINTS" id="PR01210">
    <property type="entry name" value="GGTRANSPTASE"/>
</dbReference>
<dbReference type="Gene3D" id="3.60.20.40">
    <property type="match status" value="1"/>
</dbReference>
<keyword evidence="5" id="KW-1185">Reference proteome</keyword>
<comment type="similarity">
    <text evidence="1">Belongs to the gamma-glutamyltransferase family.</text>
</comment>